<evidence type="ECO:0000313" key="2">
    <source>
        <dbReference type="Proteomes" id="UP000006919"/>
    </source>
</evidence>
<proteinExistence type="predicted"/>
<organism evidence="1 2">
    <name type="scientific">Ruminococcus albus (strain ATCC 27210 / DSM 20455 / JCM 14654 / NCDO 2250 / 7)</name>
    <dbReference type="NCBI Taxonomy" id="697329"/>
    <lineage>
        <taxon>Bacteria</taxon>
        <taxon>Bacillati</taxon>
        <taxon>Bacillota</taxon>
        <taxon>Clostridia</taxon>
        <taxon>Eubacteriales</taxon>
        <taxon>Oscillospiraceae</taxon>
        <taxon>Ruminococcus</taxon>
    </lineage>
</organism>
<sequence length="105" mass="12627">MDTFQKNCPVCGSKEYGYESYSEFGWGSVEQHGYCDKCGYTIEQAYSPVYEFFSDLRKGYKDMGGTYHEKNVVRHKRIRRKHWDNAKRILAKEPRINPYIMFQWF</sequence>
<gene>
    <name evidence="1" type="ordered locus">Rumal_3512</name>
</gene>
<protein>
    <submittedName>
        <fullName evidence="1">Uncharacterized protein</fullName>
    </submittedName>
</protein>
<dbReference type="KEGG" id="ral:Rumal_3512"/>
<dbReference type="Proteomes" id="UP000006919">
    <property type="component" value="Plasmid pRUMAL01"/>
</dbReference>
<evidence type="ECO:0000313" key="1">
    <source>
        <dbReference type="EMBL" id="ADU23957.1"/>
    </source>
</evidence>
<dbReference type="RefSeq" id="WP_013483506.1">
    <property type="nucleotide sequence ID" value="NC_014824.1"/>
</dbReference>
<dbReference type="AlphaFoldDB" id="E6UJW1"/>
<keyword evidence="1" id="KW-0614">Plasmid</keyword>
<dbReference type="HOGENOM" id="CLU_2234603_0_0_9"/>
<dbReference type="EMBL" id="CP002404">
    <property type="protein sequence ID" value="ADU23957.1"/>
    <property type="molecule type" value="Genomic_DNA"/>
</dbReference>
<dbReference type="OrthoDB" id="9789291at2"/>
<name>E6UJW1_RUMA7</name>
<accession>E6UJW1</accession>
<geneLocation type="plasmid" evidence="1 2">
    <name>pRUMAL01</name>
</geneLocation>
<reference evidence="2" key="1">
    <citation type="journal article" date="2011" name="J. Bacteriol.">
        <title>Complete genome of the cellulolytic ruminal bacterium Ruminococcus albus 7.</title>
        <authorList>
            <person name="Suen G."/>
            <person name="Stevenson D.M."/>
            <person name="Bruce D.C."/>
            <person name="Chertkov O."/>
            <person name="Copeland A."/>
            <person name="Cheng J.F."/>
            <person name="Detter C."/>
            <person name="Detter J.C."/>
            <person name="Goodwin L.A."/>
            <person name="Han C.S."/>
            <person name="Hauser L.J."/>
            <person name="Ivanova N.N."/>
            <person name="Kyrpides N.C."/>
            <person name="Land M.L."/>
            <person name="Lapidus A."/>
            <person name="Lucas S."/>
            <person name="Ovchinnikova G."/>
            <person name="Pitluck S."/>
            <person name="Tapia R."/>
            <person name="Woyke T."/>
            <person name="Boyum J."/>
            <person name="Mead D."/>
            <person name="Weimer P.J."/>
        </authorList>
    </citation>
    <scope>NUCLEOTIDE SEQUENCE [LARGE SCALE GENOMIC DNA]</scope>
    <source>
        <strain evidence="2">ATCC 27210 / DSM 20455 / JCM 14654 / NCDO 2250 / 7</strain>
        <plasmid evidence="2">pRUMAL01</plasmid>
    </source>
</reference>